<comment type="caution">
    <text evidence="2">The sequence shown here is derived from an EMBL/GenBank/DDBJ whole genome shotgun (WGS) entry which is preliminary data.</text>
</comment>
<evidence type="ECO:0000313" key="2">
    <source>
        <dbReference type="EMBL" id="KAL1115613.1"/>
    </source>
</evidence>
<evidence type="ECO:0000313" key="3">
    <source>
        <dbReference type="Proteomes" id="UP001558652"/>
    </source>
</evidence>
<gene>
    <name evidence="2" type="ORF">AAG570_005903</name>
</gene>
<protein>
    <submittedName>
        <fullName evidence="2">Uncharacterized protein</fullName>
    </submittedName>
</protein>
<dbReference type="EMBL" id="JBFDAA010000019">
    <property type="protein sequence ID" value="KAL1115613.1"/>
    <property type="molecule type" value="Genomic_DNA"/>
</dbReference>
<feature type="region of interest" description="Disordered" evidence="1">
    <location>
        <begin position="1"/>
        <end position="21"/>
    </location>
</feature>
<organism evidence="2 3">
    <name type="scientific">Ranatra chinensis</name>
    <dbReference type="NCBI Taxonomy" id="642074"/>
    <lineage>
        <taxon>Eukaryota</taxon>
        <taxon>Metazoa</taxon>
        <taxon>Ecdysozoa</taxon>
        <taxon>Arthropoda</taxon>
        <taxon>Hexapoda</taxon>
        <taxon>Insecta</taxon>
        <taxon>Pterygota</taxon>
        <taxon>Neoptera</taxon>
        <taxon>Paraneoptera</taxon>
        <taxon>Hemiptera</taxon>
        <taxon>Heteroptera</taxon>
        <taxon>Panheteroptera</taxon>
        <taxon>Nepomorpha</taxon>
        <taxon>Nepidae</taxon>
        <taxon>Ranatrinae</taxon>
        <taxon>Ranatra</taxon>
    </lineage>
</organism>
<name>A0ABD0XWS8_9HEMI</name>
<accession>A0ABD0XWS8</accession>
<keyword evidence="3" id="KW-1185">Reference proteome</keyword>
<dbReference type="Proteomes" id="UP001558652">
    <property type="component" value="Unassembled WGS sequence"/>
</dbReference>
<reference evidence="2 3" key="1">
    <citation type="submission" date="2024-07" db="EMBL/GenBank/DDBJ databases">
        <title>Chromosome-level genome assembly of the water stick insect Ranatra chinensis (Heteroptera: Nepidae).</title>
        <authorList>
            <person name="Liu X."/>
        </authorList>
    </citation>
    <scope>NUCLEOTIDE SEQUENCE [LARGE SCALE GENOMIC DNA]</scope>
    <source>
        <strain evidence="2">Cailab_2021Rc</strain>
        <tissue evidence="2">Muscle</tissue>
    </source>
</reference>
<dbReference type="AlphaFoldDB" id="A0ABD0XWS8"/>
<sequence length="199" mass="22139">MNNDPDSTAEDGGYPKPAKSKRRQITEFFQQLVETNQGIRDLARGELYKMRTPTITIDGLMDCNRTLNRINLTGVPIERNVYNLSGYVRLFEPIYRPLGMSIDVYNCVGGYGDKNCQFQKNLKVNGICEFISAKGMPWTGMLENSSVPRSCPLKKVSVNGTEVLNAARGLPSVLLDEKGSGLGAPGPPGIWSIRRRRRI</sequence>
<evidence type="ECO:0000256" key="1">
    <source>
        <dbReference type="SAM" id="MobiDB-lite"/>
    </source>
</evidence>
<proteinExistence type="predicted"/>